<dbReference type="Proteomes" id="UP000230790">
    <property type="component" value="Unassembled WGS sequence"/>
</dbReference>
<protein>
    <submittedName>
        <fullName evidence="2">Uncharacterized protein</fullName>
    </submittedName>
</protein>
<feature type="compositionally biased region" description="Low complexity" evidence="1">
    <location>
        <begin position="41"/>
        <end position="52"/>
    </location>
</feature>
<dbReference type="AlphaFoldDB" id="A0A2M8Q833"/>
<proteinExistence type="predicted"/>
<feature type="region of interest" description="Disordered" evidence="1">
    <location>
        <begin position="33"/>
        <end position="98"/>
    </location>
</feature>
<evidence type="ECO:0000256" key="1">
    <source>
        <dbReference type="SAM" id="MobiDB-lite"/>
    </source>
</evidence>
<feature type="non-terminal residue" evidence="2">
    <location>
        <position position="1"/>
    </location>
</feature>
<reference evidence="2 3" key="1">
    <citation type="submission" date="2017-11" db="EMBL/GenBank/DDBJ databases">
        <title>Evolution of Phototrophy in the Chloroflexi Phylum Driven by Horizontal Gene Transfer.</title>
        <authorList>
            <person name="Ward L.M."/>
            <person name="Hemp J."/>
            <person name="Shih P.M."/>
            <person name="Mcglynn S.E."/>
            <person name="Fischer W."/>
        </authorList>
    </citation>
    <scope>NUCLEOTIDE SEQUENCE [LARGE SCALE GENOMIC DNA]</scope>
    <source>
        <strain evidence="2">JP3_7</strain>
    </source>
</reference>
<feature type="non-terminal residue" evidence="2">
    <location>
        <position position="184"/>
    </location>
</feature>
<evidence type="ECO:0000313" key="3">
    <source>
        <dbReference type="Proteomes" id="UP000230790"/>
    </source>
</evidence>
<accession>A0A2M8Q833</accession>
<name>A0A2M8Q833_9CHLR</name>
<dbReference type="EMBL" id="PGTN01000594">
    <property type="protein sequence ID" value="PJF45962.1"/>
    <property type="molecule type" value="Genomic_DNA"/>
</dbReference>
<evidence type="ECO:0000313" key="2">
    <source>
        <dbReference type="EMBL" id="PJF45962.1"/>
    </source>
</evidence>
<organism evidence="2 3">
    <name type="scientific">Candidatus Thermofonsia Clade 3 bacterium</name>
    <dbReference type="NCBI Taxonomy" id="2364212"/>
    <lineage>
        <taxon>Bacteria</taxon>
        <taxon>Bacillati</taxon>
        <taxon>Chloroflexota</taxon>
        <taxon>Candidatus Thermofontia</taxon>
        <taxon>Candidatus Thermofonsia Clade 3</taxon>
    </lineage>
</organism>
<feature type="compositionally biased region" description="Low complexity" evidence="1">
    <location>
        <begin position="86"/>
        <end position="95"/>
    </location>
</feature>
<comment type="caution">
    <text evidence="2">The sequence shown here is derived from an EMBL/GenBank/DDBJ whole genome shotgun (WGS) entry which is preliminary data.</text>
</comment>
<sequence>YALDDNKFYVRDEAETSLAVRDEIVALVREGLGFEPEQEEPVASPAKAASAKPAEKEGRQPQRERKNGATVRSPASLPAAQVNGAQTPPQQTPTPGEDTTFYLPQVGVEIVESEERNGHRCYTIRDLRNGHVIKNVTRKGARKLWSYAIQQVEDKPVDPSRIEWRGNLGFIRMERRAGKARYDL</sequence>
<gene>
    <name evidence="2" type="ORF">CUN48_16225</name>
</gene>
<feature type="compositionally biased region" description="Basic and acidic residues" evidence="1">
    <location>
        <begin position="53"/>
        <end position="67"/>
    </location>
</feature>